<dbReference type="GO" id="GO:0016363">
    <property type="term" value="C:nuclear matrix"/>
    <property type="evidence" value="ECO:0007669"/>
    <property type="project" value="TreeGrafter"/>
</dbReference>
<accession>A0A674GAQ7</accession>
<reference evidence="10" key="1">
    <citation type="submission" date="2025-08" db="UniProtKB">
        <authorList>
            <consortium name="Ensembl"/>
        </authorList>
    </citation>
    <scope>IDENTIFICATION</scope>
</reference>
<dbReference type="AlphaFoldDB" id="A0A674GAQ7"/>
<dbReference type="PROSITE" id="PS51799">
    <property type="entry name" value="ZF_C2H2_AKAP95"/>
    <property type="match status" value="2"/>
</dbReference>
<dbReference type="InterPro" id="IPR007071">
    <property type="entry name" value="AKAP95"/>
</dbReference>
<evidence type="ECO:0000256" key="1">
    <source>
        <dbReference type="ARBA" id="ARBA00004123"/>
    </source>
</evidence>
<evidence type="ECO:0000256" key="2">
    <source>
        <dbReference type="ARBA" id="ARBA00022723"/>
    </source>
</evidence>
<dbReference type="Proteomes" id="UP000007754">
    <property type="component" value="Unplaced"/>
</dbReference>
<comment type="similarity">
    <text evidence="7">Belongs to the AKAP95 family.</text>
</comment>
<evidence type="ECO:0000313" key="11">
    <source>
        <dbReference type="Proteomes" id="UP000007754"/>
    </source>
</evidence>
<dbReference type="Pfam" id="PF04988">
    <property type="entry name" value="AKAP95"/>
    <property type="match status" value="1"/>
</dbReference>
<dbReference type="Ensembl" id="ENSTGUT00000020926.1">
    <property type="protein sequence ID" value="ENSTGUP00000019644.1"/>
    <property type="gene ID" value="ENSTGUG00000018786.1"/>
</dbReference>
<dbReference type="GeneTree" id="ENSGT00530000063777"/>
<feature type="region of interest" description="Disordered" evidence="8">
    <location>
        <begin position="1"/>
        <end position="51"/>
    </location>
</feature>
<evidence type="ECO:0000256" key="4">
    <source>
        <dbReference type="ARBA" id="ARBA00022771"/>
    </source>
</evidence>
<dbReference type="PANTHER" id="PTHR12190">
    <property type="entry name" value="A-KINASE ANCHOR PROTEIN AKAP 8"/>
    <property type="match status" value="1"/>
</dbReference>
<dbReference type="InterPro" id="IPR034736">
    <property type="entry name" value="ZF_C2H2_AKAP95"/>
</dbReference>
<protein>
    <recommendedName>
        <fullName evidence="9">C2H2 AKAP95-type domain-containing protein</fullName>
    </recommendedName>
</protein>
<feature type="domain" description="C2H2 AKAP95-type" evidence="9">
    <location>
        <begin position="220"/>
        <end position="242"/>
    </location>
</feature>
<keyword evidence="5" id="KW-0862">Zinc</keyword>
<dbReference type="GO" id="GO:0003677">
    <property type="term" value="F:DNA binding"/>
    <property type="evidence" value="ECO:0007669"/>
    <property type="project" value="InterPro"/>
</dbReference>
<keyword evidence="4 7" id="KW-0863">Zinc-finger</keyword>
<sequence>NSRIFPVRYDPYESYGDSRVNDRDPYRPDVGDFYGRPPPPPREQQFPGKFREDLSARGWGRERPFPAFPAFPARGGWADPRGPGRRLPSLFSHNILPEAGRAFPGSGRGLKRLRRGWRLWDAEFRVSRGSSGGFPLGFPWFSMLRRKNSRDFIPGGFEIPEFLGFQEGEDEEGRDSEKGALGHPEENSQISQRLPAGRKSQERQKKRHRDRMVERIQFVCSLCKFRTFFEDEIRQHLESKFHREHFQFVGARLPPQTAQFLQEYVANKTRKTEERRRGIRDINAVIQQIQREQDLTQDLGLDQFVRKVEAAHCSACDLLLPMHFGSIQRHLRAPEHNHNRRAMLEHSKRASLAVARSILNNKTIGSKLQRFLQVPNPGIFGNSGRFREFSGIFREFSGGFWGDFRSFFGNIWEFSEVFGEYLGSFGNSGEFLGAVFGNFLGIPGIFGNVGERLGIFRGSGEVLEGFLEVLGTGLGFFWEF</sequence>
<dbReference type="GO" id="GO:0008270">
    <property type="term" value="F:zinc ion binding"/>
    <property type="evidence" value="ECO:0007669"/>
    <property type="project" value="UniProtKB-KW"/>
</dbReference>
<feature type="region of interest" description="Disordered" evidence="8">
    <location>
        <begin position="168"/>
        <end position="209"/>
    </location>
</feature>
<evidence type="ECO:0000256" key="6">
    <source>
        <dbReference type="ARBA" id="ARBA00023242"/>
    </source>
</evidence>
<evidence type="ECO:0000256" key="8">
    <source>
        <dbReference type="SAM" id="MobiDB-lite"/>
    </source>
</evidence>
<reference evidence="10" key="2">
    <citation type="submission" date="2025-09" db="UniProtKB">
        <authorList>
            <consortium name="Ensembl"/>
        </authorList>
    </citation>
    <scope>IDENTIFICATION</scope>
</reference>
<evidence type="ECO:0000259" key="9">
    <source>
        <dbReference type="PROSITE" id="PS51799"/>
    </source>
</evidence>
<keyword evidence="11" id="KW-1185">Reference proteome</keyword>
<feature type="compositionally biased region" description="Basic and acidic residues" evidence="8">
    <location>
        <begin position="19"/>
        <end position="30"/>
    </location>
</feature>
<name>A0A674GAQ7_TAEGU</name>
<dbReference type="PANTHER" id="PTHR12190:SF4">
    <property type="entry name" value="A-KINASE ANCHOR PROTEIN 8-LIKE"/>
    <property type="match status" value="1"/>
</dbReference>
<feature type="domain" description="C2H2 AKAP95-type" evidence="9">
    <location>
        <begin position="313"/>
        <end position="336"/>
    </location>
</feature>
<organism evidence="10 11">
    <name type="scientific">Taeniopygia guttata</name>
    <name type="common">Zebra finch</name>
    <name type="synonym">Poephila guttata</name>
    <dbReference type="NCBI Taxonomy" id="59729"/>
    <lineage>
        <taxon>Eukaryota</taxon>
        <taxon>Metazoa</taxon>
        <taxon>Chordata</taxon>
        <taxon>Craniata</taxon>
        <taxon>Vertebrata</taxon>
        <taxon>Euteleostomi</taxon>
        <taxon>Archelosauria</taxon>
        <taxon>Archosauria</taxon>
        <taxon>Dinosauria</taxon>
        <taxon>Saurischia</taxon>
        <taxon>Theropoda</taxon>
        <taxon>Coelurosauria</taxon>
        <taxon>Aves</taxon>
        <taxon>Neognathae</taxon>
        <taxon>Neoaves</taxon>
        <taxon>Telluraves</taxon>
        <taxon>Australaves</taxon>
        <taxon>Passeriformes</taxon>
        <taxon>Passeroidea</taxon>
        <taxon>Estrildidae</taxon>
        <taxon>Estrildinae</taxon>
        <taxon>Taeniopygia</taxon>
    </lineage>
</organism>
<keyword evidence="3" id="KW-0677">Repeat</keyword>
<evidence type="ECO:0000313" key="10">
    <source>
        <dbReference type="Ensembl" id="ENSTGUP00000019644.1"/>
    </source>
</evidence>
<comment type="subcellular location">
    <subcellularLocation>
        <location evidence="1">Nucleus</location>
    </subcellularLocation>
</comment>
<keyword evidence="2" id="KW-0479">Metal-binding</keyword>
<evidence type="ECO:0000256" key="7">
    <source>
        <dbReference type="PROSITE-ProRule" id="PRU01140"/>
    </source>
</evidence>
<dbReference type="GO" id="GO:0034237">
    <property type="term" value="F:protein kinase A regulatory subunit binding"/>
    <property type="evidence" value="ECO:0007669"/>
    <property type="project" value="TreeGrafter"/>
</dbReference>
<proteinExistence type="inferred from homology"/>
<feature type="compositionally biased region" description="Basic and acidic residues" evidence="8">
    <location>
        <begin position="175"/>
        <end position="186"/>
    </location>
</feature>
<keyword evidence="6" id="KW-0539">Nucleus</keyword>
<dbReference type="InParanoid" id="A0A674GAQ7"/>
<evidence type="ECO:0000256" key="3">
    <source>
        <dbReference type="ARBA" id="ARBA00022737"/>
    </source>
</evidence>
<evidence type="ECO:0000256" key="5">
    <source>
        <dbReference type="ARBA" id="ARBA00022833"/>
    </source>
</evidence>